<dbReference type="GO" id="GO:0042575">
    <property type="term" value="C:DNA polymerase complex"/>
    <property type="evidence" value="ECO:0007669"/>
    <property type="project" value="UniProtKB-ARBA"/>
</dbReference>
<dbReference type="SUPFAM" id="SSF56672">
    <property type="entry name" value="DNA/RNA polymerases"/>
    <property type="match status" value="2"/>
</dbReference>
<dbReference type="Pfam" id="PF00078">
    <property type="entry name" value="RVT_1"/>
    <property type="match status" value="1"/>
</dbReference>
<dbReference type="InterPro" id="IPR036875">
    <property type="entry name" value="Znf_CCHC_sf"/>
</dbReference>
<dbReference type="SMART" id="SM00343">
    <property type="entry name" value="ZnF_C2HC"/>
    <property type="match status" value="1"/>
</dbReference>
<dbReference type="Pfam" id="PF00098">
    <property type="entry name" value="zf-CCHC"/>
    <property type="match status" value="1"/>
</dbReference>
<dbReference type="Pfam" id="PF14223">
    <property type="entry name" value="Retrotran_gag_2"/>
    <property type="match status" value="1"/>
</dbReference>
<dbReference type="Pfam" id="PF13976">
    <property type="entry name" value="gag_pre-integrs"/>
    <property type="match status" value="1"/>
</dbReference>
<dbReference type="Gene3D" id="3.60.10.10">
    <property type="entry name" value="Endonuclease/exonuclease/phosphatase"/>
    <property type="match status" value="1"/>
</dbReference>
<dbReference type="Gene3D" id="4.10.60.10">
    <property type="entry name" value="Zinc finger, CCHC-type"/>
    <property type="match status" value="1"/>
</dbReference>
<protein>
    <recommendedName>
        <fullName evidence="8">Retrovirus-related Pol polyprotein from transposon TNT 1-94</fullName>
    </recommendedName>
</protein>
<feature type="compositionally biased region" description="Basic and acidic residues" evidence="3">
    <location>
        <begin position="693"/>
        <end position="707"/>
    </location>
</feature>
<dbReference type="InterPro" id="IPR000477">
    <property type="entry name" value="RT_dom"/>
</dbReference>
<comment type="caution">
    <text evidence="7">The sequence shown here is derived from an EMBL/GenBank/DDBJ whole genome shotgun (WGS) entry which is preliminary data.</text>
</comment>
<feature type="compositionally biased region" description="Acidic residues" evidence="3">
    <location>
        <begin position="708"/>
        <end position="727"/>
    </location>
</feature>
<gene>
    <name evidence="7" type="ORF">PYX00_002680</name>
</gene>
<dbReference type="Pfam" id="PF14529">
    <property type="entry name" value="Exo_endo_phos_2"/>
    <property type="match status" value="1"/>
</dbReference>
<keyword evidence="2" id="KW-0479">Metal-binding</keyword>
<dbReference type="InterPro" id="IPR001878">
    <property type="entry name" value="Znf_CCHC"/>
</dbReference>
<dbReference type="SUPFAM" id="SSF56219">
    <property type="entry name" value="DNase I-like"/>
    <property type="match status" value="1"/>
</dbReference>
<evidence type="ECO:0000256" key="3">
    <source>
        <dbReference type="SAM" id="MobiDB-lite"/>
    </source>
</evidence>
<dbReference type="CDD" id="cd09272">
    <property type="entry name" value="RNase_HI_RT_Ty1"/>
    <property type="match status" value="1"/>
</dbReference>
<evidence type="ECO:0000259" key="4">
    <source>
        <dbReference type="PROSITE" id="PS50158"/>
    </source>
</evidence>
<keyword evidence="1" id="KW-0064">Aspartyl protease</keyword>
<evidence type="ECO:0000256" key="1">
    <source>
        <dbReference type="ARBA" id="ARBA00022750"/>
    </source>
</evidence>
<dbReference type="InterPro" id="IPR013103">
    <property type="entry name" value="RVT_2"/>
</dbReference>
<dbReference type="PROSITE" id="PS50994">
    <property type="entry name" value="INTEGRASE"/>
    <property type="match status" value="1"/>
</dbReference>
<dbReference type="PROSITE" id="PS50158">
    <property type="entry name" value="ZF_CCHC"/>
    <property type="match status" value="1"/>
</dbReference>
<dbReference type="Pfam" id="PF07727">
    <property type="entry name" value="RVT_2"/>
    <property type="match status" value="1"/>
</dbReference>
<dbReference type="GO" id="GO:0004190">
    <property type="term" value="F:aspartic-type endopeptidase activity"/>
    <property type="evidence" value="ECO:0007669"/>
    <property type="project" value="UniProtKB-KW"/>
</dbReference>
<dbReference type="InterPro" id="IPR005135">
    <property type="entry name" value="Endo/exonuclease/phosphatase"/>
</dbReference>
<proteinExistence type="predicted"/>
<dbReference type="InterPro" id="IPR043502">
    <property type="entry name" value="DNA/RNA_pol_sf"/>
</dbReference>
<dbReference type="InterPro" id="IPR012337">
    <property type="entry name" value="RNaseH-like_sf"/>
</dbReference>
<dbReference type="CDD" id="cd09076">
    <property type="entry name" value="L1-EN"/>
    <property type="match status" value="1"/>
</dbReference>
<dbReference type="InterPro" id="IPR054722">
    <property type="entry name" value="PolX-like_BBD"/>
</dbReference>
<evidence type="ECO:0000259" key="5">
    <source>
        <dbReference type="PROSITE" id="PS50878"/>
    </source>
</evidence>
<organism evidence="7">
    <name type="scientific">Menopon gallinae</name>
    <name type="common">poultry shaft louse</name>
    <dbReference type="NCBI Taxonomy" id="328185"/>
    <lineage>
        <taxon>Eukaryota</taxon>
        <taxon>Metazoa</taxon>
        <taxon>Ecdysozoa</taxon>
        <taxon>Arthropoda</taxon>
        <taxon>Hexapoda</taxon>
        <taxon>Insecta</taxon>
        <taxon>Pterygota</taxon>
        <taxon>Neoptera</taxon>
        <taxon>Paraneoptera</taxon>
        <taxon>Psocodea</taxon>
        <taxon>Troctomorpha</taxon>
        <taxon>Phthiraptera</taxon>
        <taxon>Amblycera</taxon>
        <taxon>Menoponidae</taxon>
        <taxon>Menopon</taxon>
    </lineage>
</organism>
<dbReference type="GO" id="GO:0008270">
    <property type="term" value="F:zinc ion binding"/>
    <property type="evidence" value="ECO:0007669"/>
    <property type="project" value="UniProtKB-KW"/>
</dbReference>
<keyword evidence="2" id="KW-0863">Zinc-finger</keyword>
<dbReference type="InterPro" id="IPR025724">
    <property type="entry name" value="GAG-pre-integrase_dom"/>
</dbReference>
<dbReference type="InterPro" id="IPR036397">
    <property type="entry name" value="RNaseH_sf"/>
</dbReference>
<evidence type="ECO:0000259" key="6">
    <source>
        <dbReference type="PROSITE" id="PS50994"/>
    </source>
</evidence>
<feature type="region of interest" description="Disordered" evidence="3">
    <location>
        <begin position="693"/>
        <end position="768"/>
    </location>
</feature>
<accession>A0AAW2HX09</accession>
<evidence type="ECO:0008006" key="8">
    <source>
        <dbReference type="Google" id="ProtNLM"/>
    </source>
</evidence>
<evidence type="ECO:0000313" key="7">
    <source>
        <dbReference type="EMBL" id="KAL0274580.1"/>
    </source>
</evidence>
<dbReference type="Pfam" id="PF22936">
    <property type="entry name" value="Pol_BBD"/>
    <property type="match status" value="1"/>
</dbReference>
<keyword evidence="1" id="KW-0378">Hydrolase</keyword>
<feature type="compositionally biased region" description="Basic residues" evidence="3">
    <location>
        <begin position="744"/>
        <end position="766"/>
    </location>
</feature>
<reference evidence="7" key="1">
    <citation type="journal article" date="2024" name="Gigascience">
        <title>Chromosome-level genome of the poultry shaft louse Menopon gallinae provides insight into the host-switching and adaptive evolution of parasitic lice.</title>
        <authorList>
            <person name="Xu Y."/>
            <person name="Ma L."/>
            <person name="Liu S."/>
            <person name="Liang Y."/>
            <person name="Liu Q."/>
            <person name="He Z."/>
            <person name="Tian L."/>
            <person name="Duan Y."/>
            <person name="Cai W."/>
            <person name="Li H."/>
            <person name="Song F."/>
        </authorList>
    </citation>
    <scope>NUCLEOTIDE SEQUENCE</scope>
    <source>
        <strain evidence="7">Cailab_2023a</strain>
    </source>
</reference>
<keyword evidence="2" id="KW-0862">Zinc</keyword>
<dbReference type="Pfam" id="PF25597">
    <property type="entry name" value="SH3_retrovirus"/>
    <property type="match status" value="1"/>
</dbReference>
<feature type="compositionally biased region" description="Polar residues" evidence="3">
    <location>
        <begin position="730"/>
        <end position="743"/>
    </location>
</feature>
<dbReference type="InterPro" id="IPR036691">
    <property type="entry name" value="Endo/exonu/phosph_ase_sf"/>
</dbReference>
<dbReference type="GO" id="GO:0003676">
    <property type="term" value="F:nucleic acid binding"/>
    <property type="evidence" value="ECO:0007669"/>
    <property type="project" value="InterPro"/>
</dbReference>
<dbReference type="CDD" id="cd01650">
    <property type="entry name" value="RT_nLTR_like"/>
    <property type="match status" value="1"/>
</dbReference>
<dbReference type="InterPro" id="IPR057670">
    <property type="entry name" value="SH3_retrovirus"/>
</dbReference>
<feature type="domain" description="CCHC-type" evidence="4">
    <location>
        <begin position="230"/>
        <end position="245"/>
    </location>
</feature>
<evidence type="ECO:0000256" key="2">
    <source>
        <dbReference type="PROSITE-ProRule" id="PRU00047"/>
    </source>
</evidence>
<keyword evidence="1" id="KW-0645">Protease</keyword>
<dbReference type="EMBL" id="JARGDH010000002">
    <property type="protein sequence ID" value="KAL0274580.1"/>
    <property type="molecule type" value="Genomic_DNA"/>
</dbReference>
<feature type="domain" description="Integrase catalytic" evidence="6">
    <location>
        <begin position="443"/>
        <end position="620"/>
    </location>
</feature>
<dbReference type="Gene3D" id="3.30.420.10">
    <property type="entry name" value="Ribonuclease H-like superfamily/Ribonuclease H"/>
    <property type="match status" value="1"/>
</dbReference>
<dbReference type="InterPro" id="IPR001584">
    <property type="entry name" value="Integrase_cat-core"/>
</dbReference>
<dbReference type="GO" id="GO:0015074">
    <property type="term" value="P:DNA integration"/>
    <property type="evidence" value="ECO:0007669"/>
    <property type="project" value="InterPro"/>
</dbReference>
<dbReference type="PANTHER" id="PTHR47027:SF30">
    <property type="entry name" value="THAP-TYPE DOMAIN-CONTAINING PROTEIN"/>
    <property type="match status" value="1"/>
</dbReference>
<dbReference type="Pfam" id="PF00665">
    <property type="entry name" value="rve"/>
    <property type="match status" value="1"/>
</dbReference>
<dbReference type="GO" id="GO:0071897">
    <property type="term" value="P:DNA biosynthetic process"/>
    <property type="evidence" value="ECO:0007669"/>
    <property type="project" value="UniProtKB-ARBA"/>
</dbReference>
<name>A0AAW2HX09_9NEOP</name>
<sequence length="2329" mass="263906">MLGNTCPIERLNESNYEIWKLQMKSVLVINDLWSCVDGTDPKPEKECDKWSRKDGKALAMINLSVSPSQLNLIAKAETSKEAWDLLKKTYASTGPVRKFIIYRQLLRMQKEPHVSISQYINEFSNKVELLERVGIKMQDELLTVMLLSSLPAEFDNFVIAIETRDEVPPFSEVKIKLLEEEARQIEKNNSEEPNPNSALVAKGKWRKKIVKDNRRDPDSEKKVPKRKGNCFKCGKIGHFANECRSSPRSNRSRSKAETLLSVAYNCRTSKEQWCLDSGATRHICNNKRKFTSLDGKKSDIYTISNECVRACGTGEVTLRMNGRNVTLKDTLYMPSSRSNLLSVPRVTKRGYTVVFKSDRAEIIRKDGSTLATAKREGGLYVIEEPERMFYTRDRDNTKRWHQRYGHLNLSDLKKLESQRMVEGMKLMGKNDTLNCEICARGKIHQLPFKKSTSRSENALDLVHSDICGPMKVRSAGGARFFVTFIDDYSRYTEVYMLKNKSDVLEKFKVFKARVENFTGRKIKCIRTDNAREYLSKEFKNILEECGISRQLSAEYTPQQNGIAERANRTLIEMARCLMLQGNLPQSLWAEAVNTANYLRNRCPTRALNDRTPFEAWSGKKPYVGFLRIIGSKAVVLNKGQKRGKFEAKGETYVLVGYSQESKAYRLWKRGTNTIIKSRDAKFFEEVTDEDGGKFHPFELYEDTHRDTGEDEDATSATDEEPISDEEADPQRNQRIRPSSSGSAHRTRRGPGRPKKLRTGKPGRPKKVYHETEYRQIDYAFITEIPVDRALSSPESEEWQEAIANEISSILQKKTWKLIDKPVGCKTIGCRMILTNKYNADGMIQKRKARLVAKGYSQRPGIHFKETFAPVARINSIRLLLAIAAKLDMHVHQLDISNAYLNGYLKEEIYMEIPKNYENILRRIVKDEKFESEVRANASQQLQQIKHGNKVCKLKRSLYGLKQAGHVWNLELDKQLKRLGMRPTYSDTCIYLNAERGGGLLIAAVYVDDILLFSKNSKTIRTFIGRLAEVFKLRNLGEAKHCLGIEIHRGQGNLKINQPSYIQAVLERFGMSDCKPVTSPVDVSIRLEKEKKTSNNLPFRELIGALMWLSVATRPDIAYAVNSLSQFNNCFGRTHWTAAKRILRYLKGTKDVGITYEKSTCGIIGYSDADWGACPIDRRSYTGVVFVLSRGAISWESKKQRTVALSSTEAEYMALTESVKEAIYLKKFVAELGFPELGDIMIFCDNMGALKLSQNDMFHSRTKHIDIRHHFVREAVKNGKVTVKHIGTEEMAADMLTKGLASPKIIKNSKSAYGALPGSTYKYSTPPEQMKIDRGLAIRFEVLEGEALCPKRGATGRISHGKRTQRLKIGTWNVFSLTEEKRLELVGEATRYRLDILGVSSTKIRGIDSVDLPEGWKLFCSGVEPTLVPQAGVGILTSPRLTDRVIGWTLLGGRMAVLKLRLKRSTLAVLQVYAPNDQAEYASFLVEVEAAMKIAAEADHYILMGDFNAHVGNDSEKWRGVVGRNGDPDCNPNGEELLHFCSAHGMAIMNTFFQHKDIHKYTWYRDALRQKSIIDFVLVPMCARKVVCDVRVKRGAELSTDHHLVVCELDLEGTGPKPRKRAARTLTRVKWERLRNEQVRDSFAHHIRERFEQLPPVCTDAEKEWRLFRTAITDSAEKACGVKRLSVAADGVRRTPWWNAAEVRTAVRENKEAFKVWLHRKDDSSRSRYVEARRTSKMVVKAAKERTWKEFGERLESDFGSANKKFWQTIRRLRGRNPGVVGGVKSKDGTVLSDEKQILARWREYFSELLNPVRGTKCGRTSAPLGAENSPTEAEVTAAINSLKSGKAAGVDEIRPEMLKALGKEGVSWLTRVIKVAWQGGTAPADWQTGVIVPIFKKGSRSDCSNYRGITLLSIPGKVYAKVLERRCRSVLEEKLGEDQCGFRPGRGTTDQLLTLKLILEGSWEYARPVYACFIDLEKAYDRVPRGKLWEVLAKYGLDGALSRAVRSLYEDCRSCVRINGATSETFRVAVGLRQGCMLSPLLFITYMDWMLRRSRGSESFRYGDLEVGHLAYADDLVLLGSIQSELQRALDGFDAVCTEAGMRISLGKSEVMEISRKPGKCDIRLGGVALRQVEKFKYLGVWFTSDGGTDEEIASRIGRAGAVMQQLGRSVVRRAGPSREAKLSIYRAVYVPVLTYGHQVWAMTERTRSRIQAAEMRFLRAVAGVTRIDRCRNAAIREGLQVEPLLLHIERSMLRWFGHVLRLSPTRLVKQVLSECPGGKRPRGRPRQGWLRRVKALAETRLVTPGSLQEIAEDRAVWRSLVASLTPRP</sequence>
<dbReference type="PROSITE" id="PS50878">
    <property type="entry name" value="RT_POL"/>
    <property type="match status" value="1"/>
</dbReference>
<feature type="domain" description="Reverse transcriptase" evidence="5">
    <location>
        <begin position="1875"/>
        <end position="2143"/>
    </location>
</feature>
<dbReference type="SUPFAM" id="SSF57756">
    <property type="entry name" value="Retrovirus zinc finger-like domains"/>
    <property type="match status" value="1"/>
</dbReference>
<dbReference type="SUPFAM" id="SSF53098">
    <property type="entry name" value="Ribonuclease H-like"/>
    <property type="match status" value="1"/>
</dbReference>
<dbReference type="PANTHER" id="PTHR47027">
    <property type="entry name" value="REVERSE TRANSCRIPTASE DOMAIN-CONTAINING PROTEIN"/>
    <property type="match status" value="1"/>
</dbReference>